<dbReference type="InterPro" id="IPR008928">
    <property type="entry name" value="6-hairpin_glycosidase_sf"/>
</dbReference>
<sequence length="788" mass="88742">MNRFRTGLLIGTLCTQALLGFAQEPVKSFPLREVRLLPGAFKEAEQTDLQYIMAMDPDRLLAPYRREAGLPSKVASYGNWENTGLDGHMGGHYLTALSLMAASTGDKRVQDRLTYMVAELKRCQDQLGTGYVGGVPGGVAIWKDIAQGKIDAGTFSLNSKWVPLYNIHKTFAGLRDAYLVAGNEQAKTMLIRLADWMIQLSAGLSDEQIQNMLRSEHGGLNEVFADVSFITGDKKYLELARRYSHRVILDPLVEQLDRLNGLHANTQIPKVIGFERIAELSGDSAYHRAARFFWETVVKQRTVAIGGNSVSEHFNPANNFSSMISRVEGPETCNTYNMLKLTKQLYEAEGKASYLDYYERALYNHILSTQRPGTGGFVYFTPMRPRHYRVYSQVPQGMWCCVGSGLENHGKYGEMIYAHRGNDLYVNLFIPSQLNWKEQGVMLTQQTKFPDQESTRLTLTTTQPRKFTLNLRYPSWVAAGALSLKINGKKTDVSAQPGSYIALERTWKKGDQIEITLTMQTTTEALPDGSNYVAFLRGPIVLAAKTDTTDLNGLLADDSRMGHIAAGKTYPLQQMPLLVSTESRIEKYLKPVPGKSLTYTASELLYPAKYRTLELIPFYRLHDARYVIYWQKQSPEGLQKMQEELARQEAVAQQLAAITLDVVYAGEQQPESDHFVKSEKSNTGQNQDRHWRDARGWFSYQLKNPNQQADRIQVTYWGKDRNRKFKILLNDQPLATVEQDGQKGEAFYTEEYAIPASQNAQAGPLTVKFLAEPGSATGGIYEVRLLKK</sequence>
<evidence type="ECO:0000313" key="5">
    <source>
        <dbReference type="EMBL" id="PQA54477.1"/>
    </source>
</evidence>
<evidence type="ECO:0000259" key="2">
    <source>
        <dbReference type="Pfam" id="PF16375"/>
    </source>
</evidence>
<keyword evidence="6" id="KW-1185">Reference proteome</keyword>
<feature type="domain" description="Non-reducing end beta-L-arabinofuranosidase-like GH127 catalytic" evidence="1">
    <location>
        <begin position="33"/>
        <end position="414"/>
    </location>
</feature>
<dbReference type="Pfam" id="PF20620">
    <property type="entry name" value="DUF6805"/>
    <property type="match status" value="1"/>
</dbReference>
<protein>
    <submittedName>
        <fullName evidence="5">Glycosyl hydrolase</fullName>
    </submittedName>
</protein>
<dbReference type="Pfam" id="PF20736">
    <property type="entry name" value="Glyco_hydro127M"/>
    <property type="match status" value="1"/>
</dbReference>
<dbReference type="AlphaFoldDB" id="A0A2S7IGC5"/>
<evidence type="ECO:0000259" key="1">
    <source>
        <dbReference type="Pfam" id="PF07944"/>
    </source>
</evidence>
<keyword evidence="5" id="KW-0378">Hydrolase</keyword>
<dbReference type="OrthoDB" id="9757939at2"/>
<feature type="domain" description="DUF4986" evidence="2">
    <location>
        <begin position="548"/>
        <end position="630"/>
    </location>
</feature>
<feature type="domain" description="Glycoside hydrolase GH146 substrate-binding" evidence="3">
    <location>
        <begin position="654"/>
        <end position="786"/>
    </location>
</feature>
<dbReference type="PANTHER" id="PTHR31151">
    <property type="entry name" value="PROLINE-TRNA LIGASE (DUF1680)"/>
    <property type="match status" value="1"/>
</dbReference>
<organism evidence="5 6">
    <name type="scientific">Siphonobacter curvatus</name>
    <dbReference type="NCBI Taxonomy" id="2094562"/>
    <lineage>
        <taxon>Bacteria</taxon>
        <taxon>Pseudomonadati</taxon>
        <taxon>Bacteroidota</taxon>
        <taxon>Cytophagia</taxon>
        <taxon>Cytophagales</taxon>
        <taxon>Cytophagaceae</taxon>
        <taxon>Siphonobacter</taxon>
    </lineage>
</organism>
<evidence type="ECO:0000259" key="4">
    <source>
        <dbReference type="Pfam" id="PF20736"/>
    </source>
</evidence>
<dbReference type="GO" id="GO:0016787">
    <property type="term" value="F:hydrolase activity"/>
    <property type="evidence" value="ECO:0007669"/>
    <property type="project" value="UniProtKB-KW"/>
</dbReference>
<dbReference type="EMBL" id="PTRA01000006">
    <property type="protein sequence ID" value="PQA54477.1"/>
    <property type="molecule type" value="Genomic_DNA"/>
</dbReference>
<dbReference type="InterPro" id="IPR049046">
    <property type="entry name" value="Beta-AFase-like_GH127_middle"/>
</dbReference>
<dbReference type="Pfam" id="PF07944">
    <property type="entry name" value="Beta-AFase-like_GH127_cat"/>
    <property type="match status" value="1"/>
</dbReference>
<dbReference type="GO" id="GO:0005975">
    <property type="term" value="P:carbohydrate metabolic process"/>
    <property type="evidence" value="ECO:0007669"/>
    <property type="project" value="InterPro"/>
</dbReference>
<comment type="caution">
    <text evidence="5">The sequence shown here is derived from an EMBL/GenBank/DDBJ whole genome shotgun (WGS) entry which is preliminary data.</text>
</comment>
<dbReference type="PANTHER" id="PTHR31151:SF0">
    <property type="entry name" value="PROLINE-TRNA LIGASE (DUF1680)"/>
    <property type="match status" value="1"/>
</dbReference>
<proteinExistence type="predicted"/>
<dbReference type="InterPro" id="IPR046544">
    <property type="entry name" value="GH146_SB_dom"/>
</dbReference>
<name>A0A2S7IGC5_9BACT</name>
<dbReference type="RefSeq" id="WP_104715601.1">
    <property type="nucleotide sequence ID" value="NZ_PTRA01000006.1"/>
</dbReference>
<dbReference type="Pfam" id="PF16375">
    <property type="entry name" value="DUF4986"/>
    <property type="match status" value="1"/>
</dbReference>
<feature type="domain" description="Non-reducing end beta-L-arabinofuranosidase-like GH127 middle" evidence="4">
    <location>
        <begin position="424"/>
        <end position="519"/>
    </location>
</feature>
<evidence type="ECO:0000259" key="3">
    <source>
        <dbReference type="Pfam" id="PF20620"/>
    </source>
</evidence>
<dbReference type="InterPro" id="IPR032275">
    <property type="entry name" value="DUF4986"/>
</dbReference>
<dbReference type="SUPFAM" id="SSF48208">
    <property type="entry name" value="Six-hairpin glycosidases"/>
    <property type="match status" value="1"/>
</dbReference>
<dbReference type="Proteomes" id="UP000239590">
    <property type="component" value="Unassembled WGS sequence"/>
</dbReference>
<dbReference type="InterPro" id="IPR012878">
    <property type="entry name" value="Beta-AFase-like_GH127_cat"/>
</dbReference>
<gene>
    <name evidence="5" type="ORF">C5O19_22275</name>
</gene>
<evidence type="ECO:0000313" key="6">
    <source>
        <dbReference type="Proteomes" id="UP000239590"/>
    </source>
</evidence>
<reference evidence="6" key="1">
    <citation type="submission" date="2018-02" db="EMBL/GenBank/DDBJ databases">
        <title>Genome sequencing of Solimonas sp. HR-BB.</title>
        <authorList>
            <person name="Lee Y."/>
            <person name="Jeon C.O."/>
        </authorList>
    </citation>
    <scope>NUCLEOTIDE SEQUENCE [LARGE SCALE GENOMIC DNA]</scope>
    <source>
        <strain evidence="6">HR-U</strain>
    </source>
</reference>
<accession>A0A2S7IGC5</accession>